<dbReference type="FunFam" id="3.40.50.300:FF:000016">
    <property type="entry name" value="Oligopeptide ABC transporter ATP-binding component"/>
    <property type="match status" value="1"/>
</dbReference>
<dbReference type="PANTHER" id="PTHR43776">
    <property type="entry name" value="TRANSPORT ATP-BINDING PROTEIN"/>
    <property type="match status" value="1"/>
</dbReference>
<dbReference type="InterPro" id="IPR050319">
    <property type="entry name" value="ABC_transp_ATP-bind"/>
</dbReference>
<name>A0A0B5END2_STRA4</name>
<dbReference type="InterPro" id="IPR017871">
    <property type="entry name" value="ABC_transporter-like_CS"/>
</dbReference>
<dbReference type="InterPro" id="IPR027417">
    <property type="entry name" value="P-loop_NTPase"/>
</dbReference>
<evidence type="ECO:0000256" key="2">
    <source>
        <dbReference type="ARBA" id="ARBA00022448"/>
    </source>
</evidence>
<dbReference type="KEGG" id="sals:SLNWT_3757"/>
<comment type="similarity">
    <text evidence="1">Belongs to the ABC transporter superfamily.</text>
</comment>
<dbReference type="Proteomes" id="UP000031523">
    <property type="component" value="Chromosome"/>
</dbReference>
<dbReference type="NCBIfam" id="NF007739">
    <property type="entry name" value="PRK10419.1"/>
    <property type="match status" value="2"/>
</dbReference>
<dbReference type="Pfam" id="PF00005">
    <property type="entry name" value="ABC_tran"/>
    <property type="match status" value="2"/>
</dbReference>
<dbReference type="InterPro" id="IPR003439">
    <property type="entry name" value="ABC_transporter-like_ATP-bd"/>
</dbReference>
<dbReference type="InterPro" id="IPR003593">
    <property type="entry name" value="AAA+_ATPase"/>
</dbReference>
<dbReference type="PROSITE" id="PS00211">
    <property type="entry name" value="ABC_TRANSPORTER_1"/>
    <property type="match status" value="2"/>
</dbReference>
<dbReference type="NCBIfam" id="NF008453">
    <property type="entry name" value="PRK11308.1"/>
    <property type="match status" value="2"/>
</dbReference>
<dbReference type="GO" id="GO:0016887">
    <property type="term" value="F:ATP hydrolysis activity"/>
    <property type="evidence" value="ECO:0007669"/>
    <property type="project" value="InterPro"/>
</dbReference>
<dbReference type="EMBL" id="CP010519">
    <property type="protein sequence ID" value="AJE84133.1"/>
    <property type="molecule type" value="Genomic_DNA"/>
</dbReference>
<keyword evidence="2" id="KW-0813">Transport</keyword>
<dbReference type="GO" id="GO:0055085">
    <property type="term" value="P:transmembrane transport"/>
    <property type="evidence" value="ECO:0007669"/>
    <property type="project" value="UniProtKB-ARBA"/>
</dbReference>
<dbReference type="GO" id="GO:0015833">
    <property type="term" value="P:peptide transport"/>
    <property type="evidence" value="ECO:0007669"/>
    <property type="project" value="InterPro"/>
</dbReference>
<keyword evidence="7" id="KW-1185">Reference proteome</keyword>
<feature type="domain" description="ABC transporter" evidence="5">
    <location>
        <begin position="23"/>
        <end position="277"/>
    </location>
</feature>
<protein>
    <submittedName>
        <fullName evidence="6">Putative peptide ABC transporter, ATP-binding protein</fullName>
    </submittedName>
</protein>
<accession>A0A0B5END2</accession>
<gene>
    <name evidence="6" type="ORF">SLNWT_3757</name>
</gene>
<keyword evidence="4 6" id="KW-0067">ATP-binding</keyword>
<evidence type="ECO:0000256" key="4">
    <source>
        <dbReference type="ARBA" id="ARBA00022840"/>
    </source>
</evidence>
<evidence type="ECO:0000256" key="3">
    <source>
        <dbReference type="ARBA" id="ARBA00022741"/>
    </source>
</evidence>
<evidence type="ECO:0000256" key="1">
    <source>
        <dbReference type="ARBA" id="ARBA00005417"/>
    </source>
</evidence>
<keyword evidence="3" id="KW-0547">Nucleotide-binding</keyword>
<evidence type="ECO:0000313" key="6">
    <source>
        <dbReference type="EMBL" id="AJE84133.1"/>
    </source>
</evidence>
<sequence>MTETPGDQAVPDDEAVPEGETVLDIAGLTVEFGPPDGTAEGGGVAVDGIGLRVGRGDFLGIIGESGSGKSTAALAVPRLLPRGGRVTGGTVLLRGTEVGTLSERRLREIRGKEVGLVFQDPMSSLNPLLSIGAHLDEALRAHGSRSRAERRRRAAELLDLVGIPEAADRMGRRPHQFSGGQRQRVALAMALAGEPAVLIADEPTTALDATVGAQVLDLIGRVNRELGTAVVLITHDLSVVARSCRRVAVMYGGALVEQGPVDTVLNEPRHPYTAGLLAAVPRLDAPAGSPLAAVPGRPPALGEHRRGCRFAPRCHLATAGCRTEEPRLTPSRGRLVACHVTTAEPGTPAAPPAATPVAAPVLRAVGTAPPLLEVTGLSKHYAGPRRTRTTALSEVGLSLAPGETLGLVGESGSGKSTLARTLVGLERPSSGSLRFDGEELGAHRSARRRREIQLVFQDPYASLHPRMRIGTALAEPLRALGMDDRDRRRARVAELLRLVGLDESAAERRPADFSGGQRQRIGIARALATEPRLLLCDEPVSALDVSVQAHVLGLLAELRASLGLTMLFISHDLAVVRQISHRIAVLYRGEIVETGTADEVCARPRHPYTRSLLAAAGAVPQGPAPLAPETTSAKETT</sequence>
<dbReference type="Pfam" id="PF08352">
    <property type="entry name" value="oligo_HPY"/>
    <property type="match status" value="2"/>
</dbReference>
<evidence type="ECO:0000259" key="5">
    <source>
        <dbReference type="PROSITE" id="PS50893"/>
    </source>
</evidence>
<proteinExistence type="inferred from homology"/>
<dbReference type="SMART" id="SM00382">
    <property type="entry name" value="AAA"/>
    <property type="match status" value="2"/>
</dbReference>
<feature type="domain" description="ABC transporter" evidence="5">
    <location>
        <begin position="372"/>
        <end position="613"/>
    </location>
</feature>
<dbReference type="GO" id="GO:0005524">
    <property type="term" value="F:ATP binding"/>
    <property type="evidence" value="ECO:0007669"/>
    <property type="project" value="UniProtKB-KW"/>
</dbReference>
<reference evidence="6 7" key="1">
    <citation type="submission" date="2015-01" db="EMBL/GenBank/DDBJ databases">
        <title>Enhanced salinomycin production by adjusting the supply of polyketide extender units in Streptomyce albus DSM 41398.</title>
        <authorList>
            <person name="Lu C."/>
        </authorList>
    </citation>
    <scope>NUCLEOTIDE SEQUENCE [LARGE SCALE GENOMIC DNA]</scope>
    <source>
        <strain evidence="7">ATCC 21838 / DSM 41398 / FERM P-419 / JCM 4703 / NBRC 107858</strain>
    </source>
</reference>
<dbReference type="AlphaFoldDB" id="A0A0B5END2"/>
<dbReference type="InterPro" id="IPR013563">
    <property type="entry name" value="Oligopep_ABC_C"/>
</dbReference>
<dbReference type="PROSITE" id="PS50893">
    <property type="entry name" value="ABC_TRANSPORTER_2"/>
    <property type="match status" value="2"/>
</dbReference>
<dbReference type="NCBIfam" id="TIGR01727">
    <property type="entry name" value="oligo_HPY"/>
    <property type="match status" value="1"/>
</dbReference>
<dbReference type="CDD" id="cd03257">
    <property type="entry name" value="ABC_NikE_OppD_transporters"/>
    <property type="match status" value="2"/>
</dbReference>
<dbReference type="Gene3D" id="3.40.50.300">
    <property type="entry name" value="P-loop containing nucleotide triphosphate hydrolases"/>
    <property type="match status" value="2"/>
</dbReference>
<dbReference type="SUPFAM" id="SSF52540">
    <property type="entry name" value="P-loop containing nucleoside triphosphate hydrolases"/>
    <property type="match status" value="2"/>
</dbReference>
<dbReference type="PANTHER" id="PTHR43776:SF7">
    <property type="entry name" value="D,D-DIPEPTIDE TRANSPORT ATP-BINDING PROTEIN DDPF-RELATED"/>
    <property type="match status" value="1"/>
</dbReference>
<evidence type="ECO:0000313" key="7">
    <source>
        <dbReference type="Proteomes" id="UP000031523"/>
    </source>
</evidence>
<organism evidence="6 7">
    <name type="scientific">Streptomyces albus (strain ATCC 21838 / DSM 41398 / FERM P-419 / JCM 4703 / NBRC 107858)</name>
    <dbReference type="NCBI Taxonomy" id="1081613"/>
    <lineage>
        <taxon>Bacteria</taxon>
        <taxon>Bacillati</taxon>
        <taxon>Actinomycetota</taxon>
        <taxon>Actinomycetes</taxon>
        <taxon>Kitasatosporales</taxon>
        <taxon>Streptomycetaceae</taxon>
        <taxon>Streptomyces</taxon>
    </lineage>
</organism>